<dbReference type="RefSeq" id="WP_036123713.1">
    <property type="nucleotide sequence ID" value="NZ_BMET01000003.1"/>
</dbReference>
<dbReference type="InterPro" id="IPR006015">
    <property type="entry name" value="Universal_stress_UspA"/>
</dbReference>
<dbReference type="AlphaFoldDB" id="A0A084THB5"/>
<dbReference type="STRING" id="1197477.IA57_11740"/>
<dbReference type="OrthoDB" id="9788959at2"/>
<dbReference type="Gene3D" id="3.40.50.620">
    <property type="entry name" value="HUPs"/>
    <property type="match status" value="2"/>
</dbReference>
<gene>
    <name evidence="3" type="ORF">IA57_11740</name>
</gene>
<dbReference type="PANTHER" id="PTHR46268:SF6">
    <property type="entry name" value="UNIVERSAL STRESS PROTEIN UP12"/>
    <property type="match status" value="1"/>
</dbReference>
<evidence type="ECO:0000313" key="4">
    <source>
        <dbReference type="Proteomes" id="UP000028521"/>
    </source>
</evidence>
<evidence type="ECO:0000313" key="3">
    <source>
        <dbReference type="EMBL" id="KFB00101.1"/>
    </source>
</evidence>
<sequence>MKNILLPTDFSQNSWEAIQYAITLFKDYTCTFYLMHSYEPQVSAPSTAVTSKRASAIILESMRSEATLGLQNTLKQIKSLPENNNHTFKTVMVNDYFVSAVKSKIAKLDIDVVVVGTKGASGLKEVTLGSNTAHLIGKLACPILAVPTDVNFKGLRDVGFATDFSITDYGDGLALLKDVATAHNAKISLVHVLKKEKELTPEQLTSQDALEAYLNPLHVTLFMLTDVPIEIGTRIFSESRQLDMMCVIAKKHSFFEKVFNKSQSKSISHHAKVPLIIFNEAAF</sequence>
<protein>
    <recommendedName>
        <fullName evidence="2">UspA domain-containing protein</fullName>
    </recommendedName>
</protein>
<reference evidence="3 4" key="1">
    <citation type="journal article" date="2014" name="Genome Announc.">
        <title>Draft Genome Sequence of the Algicidal Bacterium Mangrovimonas yunxiaonensis Strain LY01.</title>
        <authorList>
            <person name="Li Y."/>
            <person name="Zhu H."/>
            <person name="Li C."/>
            <person name="Zhang H."/>
            <person name="Chen Z."/>
            <person name="Zheng W."/>
            <person name="Xu H."/>
            <person name="Zheng T."/>
        </authorList>
    </citation>
    <scope>NUCLEOTIDE SEQUENCE [LARGE SCALE GENOMIC DNA]</scope>
    <source>
        <strain evidence="3 4">LY01</strain>
    </source>
</reference>
<proteinExistence type="inferred from homology"/>
<name>A0A084THB5_9FLAO</name>
<keyword evidence="4" id="KW-1185">Reference proteome</keyword>
<evidence type="ECO:0000259" key="2">
    <source>
        <dbReference type="Pfam" id="PF00582"/>
    </source>
</evidence>
<feature type="domain" description="UspA" evidence="2">
    <location>
        <begin position="1"/>
        <end position="147"/>
    </location>
</feature>
<comment type="caution">
    <text evidence="3">The sequence shown here is derived from an EMBL/GenBank/DDBJ whole genome shotgun (WGS) entry which is preliminary data.</text>
</comment>
<dbReference type="EMBL" id="JPFK01000009">
    <property type="protein sequence ID" value="KFB00101.1"/>
    <property type="molecule type" value="Genomic_DNA"/>
</dbReference>
<organism evidence="3 4">
    <name type="scientific">Mangrovimonas yunxiaonensis</name>
    <dbReference type="NCBI Taxonomy" id="1197477"/>
    <lineage>
        <taxon>Bacteria</taxon>
        <taxon>Pseudomonadati</taxon>
        <taxon>Bacteroidota</taxon>
        <taxon>Flavobacteriia</taxon>
        <taxon>Flavobacteriales</taxon>
        <taxon>Flavobacteriaceae</taxon>
        <taxon>Mangrovimonas</taxon>
    </lineage>
</organism>
<dbReference type="InterPro" id="IPR014729">
    <property type="entry name" value="Rossmann-like_a/b/a_fold"/>
</dbReference>
<accession>A0A084THB5</accession>
<reference evidence="4" key="2">
    <citation type="submission" date="2014-07" db="EMBL/GenBank/DDBJ databases">
        <title>Genome sequence of Mangrovimonas yunxiaonensis.</title>
        <authorList>
            <person name="Li Y."/>
            <person name="Zheng T."/>
        </authorList>
    </citation>
    <scope>NUCLEOTIDE SEQUENCE [LARGE SCALE GENOMIC DNA]</scope>
    <source>
        <strain evidence="4">LY01</strain>
    </source>
</reference>
<dbReference type="Proteomes" id="UP000028521">
    <property type="component" value="Unassembled WGS sequence"/>
</dbReference>
<dbReference type="PRINTS" id="PR01438">
    <property type="entry name" value="UNVRSLSTRESS"/>
</dbReference>
<dbReference type="eggNOG" id="COG0589">
    <property type="taxonomic scope" value="Bacteria"/>
</dbReference>
<dbReference type="SUPFAM" id="SSF52402">
    <property type="entry name" value="Adenine nucleotide alpha hydrolases-like"/>
    <property type="match status" value="2"/>
</dbReference>
<dbReference type="Pfam" id="PF00582">
    <property type="entry name" value="Usp"/>
    <property type="match status" value="1"/>
</dbReference>
<evidence type="ECO:0000256" key="1">
    <source>
        <dbReference type="ARBA" id="ARBA00008791"/>
    </source>
</evidence>
<dbReference type="PANTHER" id="PTHR46268">
    <property type="entry name" value="STRESS RESPONSE PROTEIN NHAX"/>
    <property type="match status" value="1"/>
</dbReference>
<comment type="similarity">
    <text evidence="1">Belongs to the universal stress protein A family.</text>
</comment>
<dbReference type="CDD" id="cd00293">
    <property type="entry name" value="USP-like"/>
    <property type="match status" value="1"/>
</dbReference>
<dbReference type="InterPro" id="IPR006016">
    <property type="entry name" value="UspA"/>
</dbReference>